<accession>A0A1I7N4L2</accession>
<dbReference type="RefSeq" id="WP_092865657.1">
    <property type="nucleotide sequence ID" value="NZ_FPCH01000001.1"/>
</dbReference>
<organism evidence="3 4">
    <name type="scientific">Hyphomicrobium facile</name>
    <dbReference type="NCBI Taxonomy" id="51670"/>
    <lineage>
        <taxon>Bacteria</taxon>
        <taxon>Pseudomonadati</taxon>
        <taxon>Pseudomonadota</taxon>
        <taxon>Alphaproteobacteria</taxon>
        <taxon>Hyphomicrobiales</taxon>
        <taxon>Hyphomicrobiaceae</taxon>
        <taxon>Hyphomicrobium</taxon>
    </lineage>
</organism>
<dbReference type="AlphaFoldDB" id="A0A1I7N4L2"/>
<sequence length="259" mass="28544">MNSFQPLPKSRTDVPLRRPDEAGFTLVELLVSITILSVVLALLGVGIRIFSTNWEANSKHIETLDMVSRSYDILNRDAAGLQRLINADGASPRYLFSGERDALSFVTVEPPYPSETGLYFVRYSAGSGDQGTELIRARAPYQPAMQTFPGATPANHVSLLEGPFAYRFSYAMANDGQKSWLISWPYQNRLPDLVRLEIIDVREQKPLAPPLVVAIRADAELACIEEKSPLCSAAKDGALGKASNSDHDEANPREKAEHE</sequence>
<evidence type="ECO:0000256" key="1">
    <source>
        <dbReference type="SAM" id="MobiDB-lite"/>
    </source>
</evidence>
<evidence type="ECO:0000313" key="3">
    <source>
        <dbReference type="EMBL" id="SFV29594.1"/>
    </source>
</evidence>
<keyword evidence="2" id="KW-0472">Membrane</keyword>
<feature type="transmembrane region" description="Helical" evidence="2">
    <location>
        <begin position="29"/>
        <end position="50"/>
    </location>
</feature>
<keyword evidence="2" id="KW-0812">Transmembrane</keyword>
<feature type="region of interest" description="Disordered" evidence="1">
    <location>
        <begin position="235"/>
        <end position="259"/>
    </location>
</feature>
<dbReference type="PROSITE" id="PS00409">
    <property type="entry name" value="PROKAR_NTER_METHYL"/>
    <property type="match status" value="1"/>
</dbReference>
<reference evidence="4" key="1">
    <citation type="submission" date="2016-10" db="EMBL/GenBank/DDBJ databases">
        <authorList>
            <person name="Varghese N."/>
            <person name="Submissions S."/>
        </authorList>
    </citation>
    <scope>NUCLEOTIDE SEQUENCE [LARGE SCALE GENOMIC DNA]</scope>
    <source>
        <strain evidence="4">DSM 1565</strain>
    </source>
</reference>
<dbReference type="Proteomes" id="UP000199423">
    <property type="component" value="Unassembled WGS sequence"/>
</dbReference>
<gene>
    <name evidence="3" type="ORF">SAMN04488557_1287</name>
</gene>
<evidence type="ECO:0000256" key="2">
    <source>
        <dbReference type="SAM" id="Phobius"/>
    </source>
</evidence>
<keyword evidence="4" id="KW-1185">Reference proteome</keyword>
<dbReference type="EMBL" id="FPCH01000001">
    <property type="protein sequence ID" value="SFV29594.1"/>
    <property type="molecule type" value="Genomic_DNA"/>
</dbReference>
<dbReference type="STRING" id="51670.SAMN04488557_1287"/>
<evidence type="ECO:0000313" key="4">
    <source>
        <dbReference type="Proteomes" id="UP000199423"/>
    </source>
</evidence>
<feature type="compositionally biased region" description="Basic and acidic residues" evidence="1">
    <location>
        <begin position="244"/>
        <end position="259"/>
    </location>
</feature>
<keyword evidence="2" id="KW-1133">Transmembrane helix</keyword>
<protein>
    <submittedName>
        <fullName evidence="3">General secretion pathway protein J</fullName>
    </submittedName>
</protein>
<name>A0A1I7N4L2_9HYPH</name>
<dbReference type="InterPro" id="IPR012902">
    <property type="entry name" value="N_methyl_site"/>
</dbReference>
<dbReference type="SUPFAM" id="SSF54523">
    <property type="entry name" value="Pili subunits"/>
    <property type="match status" value="1"/>
</dbReference>
<dbReference type="InterPro" id="IPR045584">
    <property type="entry name" value="Pilin-like"/>
</dbReference>
<dbReference type="Pfam" id="PF07963">
    <property type="entry name" value="N_methyl"/>
    <property type="match status" value="1"/>
</dbReference>
<dbReference type="NCBIfam" id="TIGR02532">
    <property type="entry name" value="IV_pilin_GFxxxE"/>
    <property type="match status" value="1"/>
</dbReference>
<proteinExistence type="predicted"/>
<dbReference type="OrthoDB" id="7932524at2"/>